<dbReference type="GeneID" id="36330790"/>
<proteinExistence type="predicted"/>
<accession>A0A1X6MX52</accession>
<name>A0A1X6MX52_9APHY</name>
<dbReference type="OrthoDB" id="10304594at2759"/>
<keyword evidence="1" id="KW-1133">Transmembrane helix</keyword>
<feature type="transmembrane region" description="Helical" evidence="1">
    <location>
        <begin position="129"/>
        <end position="151"/>
    </location>
</feature>
<evidence type="ECO:0000313" key="2">
    <source>
        <dbReference type="EMBL" id="OSX60793.1"/>
    </source>
</evidence>
<protein>
    <submittedName>
        <fullName evidence="2">Uncharacterized protein</fullName>
    </submittedName>
</protein>
<feature type="transmembrane region" description="Helical" evidence="1">
    <location>
        <begin position="69"/>
        <end position="91"/>
    </location>
</feature>
<dbReference type="Proteomes" id="UP000194127">
    <property type="component" value="Unassembled WGS sequence"/>
</dbReference>
<keyword evidence="1" id="KW-0812">Transmembrane</keyword>
<sequence length="311" mass="34799">MSDIAVKVYLLSTMSSSEYRSQAIWKATVTSHAEISAAIVLSSAALVGDLNCPLVCIADTTCSYYAYHIWYLLANMWYRPVIVVATISEFFDVCGNEILLAIMSCGYMLVVSCVHGISANEYARLKIAAPLQTVSASIADIITTTTLVIFLRDKHTGLKRSFTPLPLKAQLQVFQWTKHDDHADFREYSSRRPGSQVISTNADSENVEDPMIWRNGNRGKTHSWIPITRRHRVPICSSIRVREHEGGKHLGEYAAHILHPRSLTYRTLMVRCGYLSRKMVLCCEITNQAQSGNAGQMIQGKDTHICAELLE</sequence>
<dbReference type="AlphaFoldDB" id="A0A1X6MX52"/>
<feature type="transmembrane region" description="Helical" evidence="1">
    <location>
        <begin position="98"/>
        <end position="117"/>
    </location>
</feature>
<evidence type="ECO:0000256" key="1">
    <source>
        <dbReference type="SAM" id="Phobius"/>
    </source>
</evidence>
<gene>
    <name evidence="2" type="ORF">POSPLADRAFT_1145790</name>
</gene>
<dbReference type="EMBL" id="KZ110599">
    <property type="protein sequence ID" value="OSX60793.1"/>
    <property type="molecule type" value="Genomic_DNA"/>
</dbReference>
<reference evidence="2 3" key="1">
    <citation type="submission" date="2017-04" db="EMBL/GenBank/DDBJ databases">
        <title>Genome Sequence of the Model Brown-Rot Fungus Postia placenta SB12.</title>
        <authorList>
            <consortium name="DOE Joint Genome Institute"/>
            <person name="Gaskell J."/>
            <person name="Kersten P."/>
            <person name="Larrondo L.F."/>
            <person name="Canessa P."/>
            <person name="Martinez D."/>
            <person name="Hibbett D."/>
            <person name="Schmoll M."/>
            <person name="Kubicek C.P."/>
            <person name="Martinez A.T."/>
            <person name="Yadav J."/>
            <person name="Master E."/>
            <person name="Magnuson J.K."/>
            <person name="James T."/>
            <person name="Yaver D."/>
            <person name="Berka R."/>
            <person name="Labutti K."/>
            <person name="Lipzen A."/>
            <person name="Aerts A."/>
            <person name="Barry K."/>
            <person name="Henrissat B."/>
            <person name="Blanchette R."/>
            <person name="Grigoriev I."/>
            <person name="Cullen D."/>
        </authorList>
    </citation>
    <scope>NUCLEOTIDE SEQUENCE [LARGE SCALE GENOMIC DNA]</scope>
    <source>
        <strain evidence="2 3">MAD-698-R-SB12</strain>
    </source>
</reference>
<organism evidence="2 3">
    <name type="scientific">Postia placenta MAD-698-R-SB12</name>
    <dbReference type="NCBI Taxonomy" id="670580"/>
    <lineage>
        <taxon>Eukaryota</taxon>
        <taxon>Fungi</taxon>
        <taxon>Dikarya</taxon>
        <taxon>Basidiomycota</taxon>
        <taxon>Agaricomycotina</taxon>
        <taxon>Agaricomycetes</taxon>
        <taxon>Polyporales</taxon>
        <taxon>Adustoporiaceae</taxon>
        <taxon>Rhodonia</taxon>
    </lineage>
</organism>
<dbReference type="RefSeq" id="XP_024337587.1">
    <property type="nucleotide sequence ID" value="XM_024485841.1"/>
</dbReference>
<keyword evidence="3" id="KW-1185">Reference proteome</keyword>
<keyword evidence="1" id="KW-0472">Membrane</keyword>
<evidence type="ECO:0000313" key="3">
    <source>
        <dbReference type="Proteomes" id="UP000194127"/>
    </source>
</evidence>